<evidence type="ECO:0000256" key="2">
    <source>
        <dbReference type="ARBA" id="ARBA00006024"/>
    </source>
</evidence>
<dbReference type="SUPFAM" id="SSF56784">
    <property type="entry name" value="HAD-like"/>
    <property type="match status" value="1"/>
</dbReference>
<dbReference type="NCBIfam" id="TIGR01494">
    <property type="entry name" value="ATPase_P-type"/>
    <property type="match status" value="1"/>
</dbReference>
<protein>
    <recommendedName>
        <fullName evidence="10">Cd(2+)-exporting ATPase</fullName>
        <ecNumber evidence="10">7.2.2.21</ecNumber>
    </recommendedName>
</protein>
<keyword evidence="5 12" id="KW-0479">Metal-binding</keyword>
<dbReference type="InterPro" id="IPR023214">
    <property type="entry name" value="HAD_sf"/>
</dbReference>
<dbReference type="SUPFAM" id="SSF81653">
    <property type="entry name" value="Calcium ATPase, transduction domain A"/>
    <property type="match status" value="1"/>
</dbReference>
<comment type="caution">
    <text evidence="14">The sequence shown here is derived from an EMBL/GenBank/DDBJ whole genome shotgun (WGS) entry which is preliminary data.</text>
</comment>
<dbReference type="Pfam" id="PF00702">
    <property type="entry name" value="Hydrolase"/>
    <property type="match status" value="1"/>
</dbReference>
<dbReference type="Proteomes" id="UP000051908">
    <property type="component" value="Unassembled WGS sequence"/>
</dbReference>
<evidence type="ECO:0000313" key="14">
    <source>
        <dbReference type="EMBL" id="KRL32628.1"/>
    </source>
</evidence>
<dbReference type="NCBIfam" id="TIGR01525">
    <property type="entry name" value="ATPase-IB_hvy"/>
    <property type="match status" value="1"/>
</dbReference>
<dbReference type="SFLD" id="SFLDG00002">
    <property type="entry name" value="C1.7:_P-type_atpase_like"/>
    <property type="match status" value="1"/>
</dbReference>
<dbReference type="InterPro" id="IPR059000">
    <property type="entry name" value="ATPase_P-type_domA"/>
</dbReference>
<dbReference type="GO" id="GO:0008551">
    <property type="term" value="F:P-type cadmium transporter activity"/>
    <property type="evidence" value="ECO:0007669"/>
    <property type="project" value="UniProtKB-EC"/>
</dbReference>
<dbReference type="RefSeq" id="WP_193322513.1">
    <property type="nucleotide sequence ID" value="NZ_AZES01000001.1"/>
</dbReference>
<dbReference type="PANTHER" id="PTHR48085">
    <property type="entry name" value="CADMIUM/ZINC-TRANSPORTING ATPASE HMA2-RELATED"/>
    <property type="match status" value="1"/>
</dbReference>
<feature type="domain" description="P-type ATPase A" evidence="13">
    <location>
        <begin position="136"/>
        <end position="236"/>
    </location>
</feature>
<feature type="transmembrane region" description="Helical" evidence="12">
    <location>
        <begin position="255"/>
        <end position="275"/>
    </location>
</feature>
<organism evidence="14 15">
    <name type="scientific">Companilactobacillus paralimentarius DSM 13238 = JCM 10415</name>
    <dbReference type="NCBI Taxonomy" id="1122151"/>
    <lineage>
        <taxon>Bacteria</taxon>
        <taxon>Bacillati</taxon>
        <taxon>Bacillota</taxon>
        <taxon>Bacilli</taxon>
        <taxon>Lactobacillales</taxon>
        <taxon>Lactobacillaceae</taxon>
        <taxon>Companilactobacillus</taxon>
    </lineage>
</organism>
<keyword evidence="12" id="KW-1003">Cell membrane</keyword>
<accession>A0A0R1PR32</accession>
<dbReference type="InterPro" id="IPR027256">
    <property type="entry name" value="P-typ_ATPase_IB"/>
</dbReference>
<evidence type="ECO:0000256" key="9">
    <source>
        <dbReference type="ARBA" id="ARBA00023136"/>
    </source>
</evidence>
<keyword evidence="7 12" id="KW-1133">Transmembrane helix</keyword>
<dbReference type="GO" id="GO:0046872">
    <property type="term" value="F:metal ion binding"/>
    <property type="evidence" value="ECO:0007669"/>
    <property type="project" value="UniProtKB-KW"/>
</dbReference>
<keyword evidence="8" id="KW-0406">Ion transport</keyword>
<dbReference type="PATRIC" id="fig|1122151.5.peg.1712"/>
<dbReference type="GO" id="GO:0005524">
    <property type="term" value="F:ATP binding"/>
    <property type="evidence" value="ECO:0007669"/>
    <property type="project" value="UniProtKB-UniRule"/>
</dbReference>
<name>A0A0R1PR32_9LACO</name>
<evidence type="ECO:0000256" key="10">
    <source>
        <dbReference type="ARBA" id="ARBA00039103"/>
    </source>
</evidence>
<evidence type="ECO:0000313" key="15">
    <source>
        <dbReference type="Proteomes" id="UP000051908"/>
    </source>
</evidence>
<dbReference type="InterPro" id="IPR023298">
    <property type="entry name" value="ATPase_P-typ_TM_dom_sf"/>
</dbReference>
<keyword evidence="3" id="KW-0104">Cadmium</keyword>
<dbReference type="GO" id="GO:0016887">
    <property type="term" value="F:ATP hydrolysis activity"/>
    <property type="evidence" value="ECO:0007669"/>
    <property type="project" value="InterPro"/>
</dbReference>
<feature type="transmembrane region" description="Helical" evidence="12">
    <location>
        <begin position="609"/>
        <end position="628"/>
    </location>
</feature>
<evidence type="ECO:0000256" key="3">
    <source>
        <dbReference type="ARBA" id="ARBA00022539"/>
    </source>
</evidence>
<dbReference type="InterPro" id="IPR036412">
    <property type="entry name" value="HAD-like_sf"/>
</dbReference>
<proteinExistence type="inferred from homology"/>
<dbReference type="NCBIfam" id="TIGR01512">
    <property type="entry name" value="ATPase-IB2_Cd"/>
    <property type="match status" value="1"/>
</dbReference>
<dbReference type="InterPro" id="IPR051014">
    <property type="entry name" value="Cation_Transport_ATPase_IB"/>
</dbReference>
<keyword evidence="12" id="KW-0067">ATP-binding</keyword>
<dbReference type="InterPro" id="IPR018303">
    <property type="entry name" value="ATPase_P-typ_P_site"/>
</dbReference>
<comment type="similarity">
    <text evidence="2 12">Belongs to the cation transport ATPase (P-type) (TC 3.A.3) family. Type IB subfamily.</text>
</comment>
<dbReference type="Pfam" id="PF00122">
    <property type="entry name" value="E1-E2_ATPase"/>
    <property type="match status" value="1"/>
</dbReference>
<keyword evidence="6" id="KW-1278">Translocase</keyword>
<dbReference type="GeneID" id="96666707"/>
<sequence length="637" mass="68728">MKLYNVQTDYKVKKKAKQIKSEMSSETKLTITRLFIAFILLIVGSSSFVPEPFNIVLLVGAYLVIGARIVWQAVKNIFHGEIFDENFLMSIATIGAIILKQYPEAIAVMLFYELGNVFEDIAVNKSKRSISALLEVKPAYATLISGHQNKVVEPSLVKIGETILVKPGEKIPLDGTVVLGSSAVDTSALTGESMPQSIKVGDTALSGSINQTGTLQIKVTKLYNDSTVAKILDLVENASNKKADTEKFITKFAKIYTPIVVFLAVALAIVPSLMTSDWNTWIYRALIFLVISCPCALVISVPLSFFGGIGAASKQGILVKGSNYLEALNDVDTVAFDKTGTLTKGQFSVVQVNPINISKQKLLQIAASVEKNSTHPIAKSILQAYKGELLTVTKADEKAGHGLIAQVDGQVVVVGNAKALKQNKIAFTETDAVGTVVYVAVDNQFWGDIVIADVPKNDAQKAIQLLNNRGIHKNVMLTGDNQTVGQAMARKLKMSAVYTNLLPENKVEIINDLLKVSHQNNKKVAFVGDGINDTPVLATADIGFAMGGLGSDAAVEAADIVIMGDEPSKVSEAMKIAKKTRRIVVENISFALIIKILFLLLGALGMVNMWQAVFADVGVTIIAVLNAIRLQFINFDN</sequence>
<dbReference type="InterPro" id="IPR001757">
    <property type="entry name" value="P_typ_ATPase"/>
</dbReference>
<dbReference type="Gene3D" id="3.40.1110.10">
    <property type="entry name" value="Calcium-transporting ATPase, cytoplasmic domain N"/>
    <property type="match status" value="1"/>
</dbReference>
<evidence type="ECO:0000256" key="7">
    <source>
        <dbReference type="ARBA" id="ARBA00022989"/>
    </source>
</evidence>
<dbReference type="PANTHER" id="PTHR48085:SF5">
    <property type="entry name" value="CADMIUM_ZINC-TRANSPORTING ATPASE HMA4-RELATED"/>
    <property type="match status" value="1"/>
</dbReference>
<dbReference type="EC" id="7.2.2.21" evidence="10"/>
<keyword evidence="9 12" id="KW-0472">Membrane</keyword>
<keyword evidence="15" id="KW-1185">Reference proteome</keyword>
<evidence type="ECO:0000256" key="5">
    <source>
        <dbReference type="ARBA" id="ARBA00022723"/>
    </source>
</evidence>
<dbReference type="InterPro" id="IPR023299">
    <property type="entry name" value="ATPase_P-typ_cyto_dom_N"/>
</dbReference>
<dbReference type="EMBL" id="AZES01000001">
    <property type="protein sequence ID" value="KRL32628.1"/>
    <property type="molecule type" value="Genomic_DNA"/>
</dbReference>
<dbReference type="GO" id="GO:0005886">
    <property type="term" value="C:plasma membrane"/>
    <property type="evidence" value="ECO:0007669"/>
    <property type="project" value="UniProtKB-SubCell"/>
</dbReference>
<evidence type="ECO:0000259" key="13">
    <source>
        <dbReference type="Pfam" id="PF00122"/>
    </source>
</evidence>
<feature type="transmembrane region" description="Helical" evidence="12">
    <location>
        <begin position="30"/>
        <end position="49"/>
    </location>
</feature>
<evidence type="ECO:0000256" key="8">
    <source>
        <dbReference type="ARBA" id="ARBA00023065"/>
    </source>
</evidence>
<dbReference type="PROSITE" id="PS00154">
    <property type="entry name" value="ATPASE_E1_E2"/>
    <property type="match status" value="1"/>
</dbReference>
<feature type="transmembrane region" description="Helical" evidence="12">
    <location>
        <begin position="583"/>
        <end position="603"/>
    </location>
</feature>
<feature type="transmembrane region" description="Helical" evidence="12">
    <location>
        <begin position="281"/>
        <end position="306"/>
    </location>
</feature>
<dbReference type="SUPFAM" id="SSF81665">
    <property type="entry name" value="Calcium ATPase, transmembrane domain M"/>
    <property type="match status" value="1"/>
</dbReference>
<evidence type="ECO:0000256" key="12">
    <source>
        <dbReference type="RuleBase" id="RU362081"/>
    </source>
</evidence>
<dbReference type="Gene3D" id="2.70.150.10">
    <property type="entry name" value="Calcium-transporting ATPase, cytoplasmic transduction domain A"/>
    <property type="match status" value="1"/>
</dbReference>
<keyword evidence="12" id="KW-0547">Nucleotide-binding</keyword>
<reference evidence="14 15" key="1">
    <citation type="journal article" date="2015" name="Genome Announc.">
        <title>Expanding the biotechnology potential of lactobacilli through comparative genomics of 213 strains and associated genera.</title>
        <authorList>
            <person name="Sun Z."/>
            <person name="Harris H.M."/>
            <person name="McCann A."/>
            <person name="Guo C."/>
            <person name="Argimon S."/>
            <person name="Zhang W."/>
            <person name="Yang X."/>
            <person name="Jeffery I.B."/>
            <person name="Cooney J.C."/>
            <person name="Kagawa T.F."/>
            <person name="Liu W."/>
            <person name="Song Y."/>
            <person name="Salvetti E."/>
            <person name="Wrobel A."/>
            <person name="Rasinkangas P."/>
            <person name="Parkhill J."/>
            <person name="Rea M.C."/>
            <person name="O'Sullivan O."/>
            <person name="Ritari J."/>
            <person name="Douillard F.P."/>
            <person name="Paul Ross R."/>
            <person name="Yang R."/>
            <person name="Briner A.E."/>
            <person name="Felis G.E."/>
            <person name="de Vos W.M."/>
            <person name="Barrangou R."/>
            <person name="Klaenhammer T.R."/>
            <person name="Caufield P.W."/>
            <person name="Cui Y."/>
            <person name="Zhang H."/>
            <person name="O'Toole P.W."/>
        </authorList>
    </citation>
    <scope>NUCLEOTIDE SEQUENCE [LARGE SCALE GENOMIC DNA]</scope>
    <source>
        <strain evidence="14 15">DSM 13238</strain>
    </source>
</reference>
<comment type="subcellular location">
    <subcellularLocation>
        <location evidence="1">Cell membrane</location>
        <topology evidence="1">Multi-pass membrane protein</topology>
    </subcellularLocation>
</comment>
<dbReference type="SFLD" id="SFLDF00027">
    <property type="entry name" value="p-type_atpase"/>
    <property type="match status" value="1"/>
</dbReference>
<keyword evidence="8" id="KW-0813">Transport</keyword>
<feature type="transmembrane region" description="Helical" evidence="12">
    <location>
        <begin position="55"/>
        <end position="71"/>
    </location>
</feature>
<dbReference type="AlphaFoldDB" id="A0A0R1PR32"/>
<evidence type="ECO:0000256" key="6">
    <source>
        <dbReference type="ARBA" id="ARBA00022967"/>
    </source>
</evidence>
<dbReference type="InterPro" id="IPR044492">
    <property type="entry name" value="P_typ_ATPase_HD_dom"/>
</dbReference>
<dbReference type="PRINTS" id="PR00119">
    <property type="entry name" value="CATATPASE"/>
</dbReference>
<dbReference type="Gene3D" id="3.40.50.1000">
    <property type="entry name" value="HAD superfamily/HAD-like"/>
    <property type="match status" value="1"/>
</dbReference>
<dbReference type="SFLD" id="SFLDS00003">
    <property type="entry name" value="Haloacid_Dehalogenase"/>
    <property type="match status" value="1"/>
</dbReference>
<evidence type="ECO:0000256" key="4">
    <source>
        <dbReference type="ARBA" id="ARBA00022692"/>
    </source>
</evidence>
<comment type="catalytic activity">
    <reaction evidence="11">
        <text>Cd(2+)(in) + ATP + H2O = Cd(2+)(out) + ADP + phosphate + H(+)</text>
        <dbReference type="Rhea" id="RHEA:12132"/>
        <dbReference type="ChEBI" id="CHEBI:15377"/>
        <dbReference type="ChEBI" id="CHEBI:15378"/>
        <dbReference type="ChEBI" id="CHEBI:30616"/>
        <dbReference type="ChEBI" id="CHEBI:43474"/>
        <dbReference type="ChEBI" id="CHEBI:48775"/>
        <dbReference type="ChEBI" id="CHEBI:456216"/>
        <dbReference type="EC" id="7.2.2.21"/>
    </reaction>
</comment>
<keyword evidence="4 12" id="KW-0812">Transmembrane</keyword>
<evidence type="ECO:0000256" key="1">
    <source>
        <dbReference type="ARBA" id="ARBA00004651"/>
    </source>
</evidence>
<evidence type="ECO:0000256" key="11">
    <source>
        <dbReference type="ARBA" id="ARBA00049338"/>
    </source>
</evidence>
<gene>
    <name evidence="14" type="ORF">FD33_GL001650</name>
</gene>
<dbReference type="InterPro" id="IPR008250">
    <property type="entry name" value="ATPase_P-typ_transduc_dom_A_sf"/>
</dbReference>
<dbReference type="FunFam" id="2.70.150.10:FF:000002">
    <property type="entry name" value="Copper-transporting ATPase 1, putative"/>
    <property type="match status" value="1"/>
</dbReference>